<name>E6UDK5_RUMA7</name>
<sequence precursor="true">MRTLIFALCFAAALAAGLFNEIGLYFAAGMLAVLIAAAAENLADKGEVNVSYERVCINKGGSPVLIFAGKKRLRGRVLCENIVTGERTALDVDIRDERRYVLPAQDNCGGLLIRYMSFYRKDIPGITKRSVVCCAEGYVTVMPDPPAAEVYDMLEAAVGENEPDGAREARPDEPLRKVNLKLTHRFGKPYINTYIPERSDKLWLFADYGAGDRAGVLAEAMCGLAQVLSLRGVEYGLVLPYGEDDFRYTENADSETVMYEVLHFPMYKSVGVSFLEKLCSRADEGNIIAFAVNTDINDERITIIDGI</sequence>
<dbReference type="EMBL" id="CP002403">
    <property type="protein sequence ID" value="ADU23466.1"/>
    <property type="molecule type" value="Genomic_DNA"/>
</dbReference>
<reference evidence="1 2" key="1">
    <citation type="journal article" date="2011" name="J. Bacteriol.">
        <title>Complete genome of the cellulolytic ruminal bacterium Ruminococcus albus 7.</title>
        <authorList>
            <person name="Suen G."/>
            <person name="Stevenson D.M."/>
            <person name="Bruce D.C."/>
            <person name="Chertkov O."/>
            <person name="Copeland A."/>
            <person name="Cheng J.F."/>
            <person name="Detter C."/>
            <person name="Detter J.C."/>
            <person name="Goodwin L.A."/>
            <person name="Han C.S."/>
            <person name="Hauser L.J."/>
            <person name="Ivanova N.N."/>
            <person name="Kyrpides N.C."/>
            <person name="Land M.L."/>
            <person name="Lapidus A."/>
            <person name="Lucas S."/>
            <person name="Ovchinnikova G."/>
            <person name="Pitluck S."/>
            <person name="Tapia R."/>
            <person name="Woyke T."/>
            <person name="Boyum J."/>
            <person name="Mead D."/>
            <person name="Weimer P.J."/>
        </authorList>
    </citation>
    <scope>NUCLEOTIDE SEQUENCE [LARGE SCALE GENOMIC DNA]</scope>
    <source>
        <strain evidence="2">ATCC 27210 / DSM 20455 / JCM 14654 / NCDO 2250 / 7</strain>
    </source>
</reference>
<organism evidence="1 2">
    <name type="scientific">Ruminococcus albus (strain ATCC 27210 / DSM 20455 / JCM 14654 / NCDO 2250 / 7)</name>
    <dbReference type="NCBI Taxonomy" id="697329"/>
    <lineage>
        <taxon>Bacteria</taxon>
        <taxon>Bacillati</taxon>
        <taxon>Bacillota</taxon>
        <taxon>Clostridia</taxon>
        <taxon>Eubacteriales</taxon>
        <taxon>Oscillospiraceae</taxon>
        <taxon>Ruminococcus</taxon>
    </lineage>
</organism>
<dbReference type="KEGG" id="ral:Rumal_3001"/>
<dbReference type="Proteomes" id="UP000006919">
    <property type="component" value="Chromosome"/>
</dbReference>
<dbReference type="eggNOG" id="COG1721">
    <property type="taxonomic scope" value="Bacteria"/>
</dbReference>
<dbReference type="AlphaFoldDB" id="E6UDK5"/>
<gene>
    <name evidence="1" type="ordered locus">Rumal_3001</name>
</gene>
<dbReference type="HOGENOM" id="CLU_905814_0_0_9"/>
<accession>E6UDK5</accession>
<evidence type="ECO:0000313" key="2">
    <source>
        <dbReference type="Proteomes" id="UP000006919"/>
    </source>
</evidence>
<evidence type="ECO:0000313" key="1">
    <source>
        <dbReference type="EMBL" id="ADU23466.1"/>
    </source>
</evidence>
<protein>
    <submittedName>
        <fullName evidence="1">Uncharacterized protein</fullName>
    </submittedName>
</protein>
<proteinExistence type="predicted"/>
<dbReference type="STRING" id="697329.Rumal_3001"/>
<dbReference type="RefSeq" id="WP_013499575.1">
    <property type="nucleotide sequence ID" value="NC_014833.1"/>
</dbReference>